<dbReference type="VEuPathDB" id="FungiDB:ASPBRDRAFT_662191"/>
<dbReference type="GeneID" id="93581176"/>
<protein>
    <submittedName>
        <fullName evidence="1">Uncharacterized protein</fullName>
    </submittedName>
</protein>
<dbReference type="AlphaFoldDB" id="A0A1L9U5A2"/>
<evidence type="ECO:0000313" key="2">
    <source>
        <dbReference type="Proteomes" id="UP000184499"/>
    </source>
</evidence>
<keyword evidence="2" id="KW-1185">Reference proteome</keyword>
<reference evidence="2" key="1">
    <citation type="journal article" date="2017" name="Genome Biol.">
        <title>Comparative genomics reveals high biological diversity and specific adaptations in the industrially and medically important fungal genus Aspergillus.</title>
        <authorList>
            <person name="de Vries R.P."/>
            <person name="Riley R."/>
            <person name="Wiebenga A."/>
            <person name="Aguilar-Osorio G."/>
            <person name="Amillis S."/>
            <person name="Uchima C.A."/>
            <person name="Anderluh G."/>
            <person name="Asadollahi M."/>
            <person name="Askin M."/>
            <person name="Barry K."/>
            <person name="Battaglia E."/>
            <person name="Bayram O."/>
            <person name="Benocci T."/>
            <person name="Braus-Stromeyer S.A."/>
            <person name="Caldana C."/>
            <person name="Canovas D."/>
            <person name="Cerqueira G.C."/>
            <person name="Chen F."/>
            <person name="Chen W."/>
            <person name="Choi C."/>
            <person name="Clum A."/>
            <person name="Dos Santos R.A."/>
            <person name="Damasio A.R."/>
            <person name="Diallinas G."/>
            <person name="Emri T."/>
            <person name="Fekete E."/>
            <person name="Flipphi M."/>
            <person name="Freyberg S."/>
            <person name="Gallo A."/>
            <person name="Gournas C."/>
            <person name="Habgood R."/>
            <person name="Hainaut M."/>
            <person name="Harispe M.L."/>
            <person name="Henrissat B."/>
            <person name="Hilden K.S."/>
            <person name="Hope R."/>
            <person name="Hossain A."/>
            <person name="Karabika E."/>
            <person name="Karaffa L."/>
            <person name="Karanyi Z."/>
            <person name="Krasevec N."/>
            <person name="Kuo A."/>
            <person name="Kusch H."/>
            <person name="LaButti K."/>
            <person name="Lagendijk E.L."/>
            <person name="Lapidus A."/>
            <person name="Levasseur A."/>
            <person name="Lindquist E."/>
            <person name="Lipzen A."/>
            <person name="Logrieco A.F."/>
            <person name="MacCabe A."/>
            <person name="Maekelae M.R."/>
            <person name="Malavazi I."/>
            <person name="Melin P."/>
            <person name="Meyer V."/>
            <person name="Mielnichuk N."/>
            <person name="Miskei M."/>
            <person name="Molnar A.P."/>
            <person name="Mule G."/>
            <person name="Ngan C.Y."/>
            <person name="Orejas M."/>
            <person name="Orosz E."/>
            <person name="Ouedraogo J.P."/>
            <person name="Overkamp K.M."/>
            <person name="Park H.-S."/>
            <person name="Perrone G."/>
            <person name="Piumi F."/>
            <person name="Punt P.J."/>
            <person name="Ram A.F."/>
            <person name="Ramon A."/>
            <person name="Rauscher S."/>
            <person name="Record E."/>
            <person name="Riano-Pachon D.M."/>
            <person name="Robert V."/>
            <person name="Roehrig J."/>
            <person name="Ruller R."/>
            <person name="Salamov A."/>
            <person name="Salih N.S."/>
            <person name="Samson R.A."/>
            <person name="Sandor E."/>
            <person name="Sanguinetti M."/>
            <person name="Schuetze T."/>
            <person name="Sepcic K."/>
            <person name="Shelest E."/>
            <person name="Sherlock G."/>
            <person name="Sophianopoulou V."/>
            <person name="Squina F.M."/>
            <person name="Sun H."/>
            <person name="Susca A."/>
            <person name="Todd R.B."/>
            <person name="Tsang A."/>
            <person name="Unkles S.E."/>
            <person name="van de Wiele N."/>
            <person name="van Rossen-Uffink D."/>
            <person name="Oliveira J.V."/>
            <person name="Vesth T.C."/>
            <person name="Visser J."/>
            <person name="Yu J.-H."/>
            <person name="Zhou M."/>
            <person name="Andersen M.R."/>
            <person name="Archer D.B."/>
            <person name="Baker S.E."/>
            <person name="Benoit I."/>
            <person name="Brakhage A.A."/>
            <person name="Braus G.H."/>
            <person name="Fischer R."/>
            <person name="Frisvad J.C."/>
            <person name="Goldman G.H."/>
            <person name="Houbraken J."/>
            <person name="Oakley B."/>
            <person name="Pocsi I."/>
            <person name="Scazzocchio C."/>
            <person name="Seiboth B."/>
            <person name="vanKuyk P.A."/>
            <person name="Wortman J."/>
            <person name="Dyer P.S."/>
            <person name="Grigoriev I.V."/>
        </authorList>
    </citation>
    <scope>NUCLEOTIDE SEQUENCE [LARGE SCALE GENOMIC DNA]</scope>
    <source>
        <strain evidence="2">CBS 101740 / IMI 381727 / IBT 21946</strain>
    </source>
</reference>
<dbReference type="EMBL" id="KV878696">
    <property type="protein sequence ID" value="OJJ66839.1"/>
    <property type="molecule type" value="Genomic_DNA"/>
</dbReference>
<dbReference type="RefSeq" id="XP_067474088.1">
    <property type="nucleotide sequence ID" value="XM_067628688.1"/>
</dbReference>
<organism evidence="1 2">
    <name type="scientific">Aspergillus brasiliensis (strain CBS 101740 / IMI 381727 / IBT 21946)</name>
    <dbReference type="NCBI Taxonomy" id="767769"/>
    <lineage>
        <taxon>Eukaryota</taxon>
        <taxon>Fungi</taxon>
        <taxon>Dikarya</taxon>
        <taxon>Ascomycota</taxon>
        <taxon>Pezizomycotina</taxon>
        <taxon>Eurotiomycetes</taxon>
        <taxon>Eurotiomycetidae</taxon>
        <taxon>Eurotiales</taxon>
        <taxon>Aspergillaceae</taxon>
        <taxon>Aspergillus</taxon>
        <taxon>Aspergillus subgen. Circumdati</taxon>
    </lineage>
</organism>
<proteinExistence type="predicted"/>
<sequence length="172" mass="19993">MHHVPENPETGRKLPPRNKAYSARMWTESINITRRLEKPSKWRHSPTMENPLERCNSGILAYIDRISRGEQNGPDLTPVPAQFDDKEGNFYELYPLWCMIQSTLPCSLKELPVKTESSNPTDVFSRRNRETRFLAYQCRELSVSRYQTSGQKGSEGMRQLIDMKKGFKKRGL</sequence>
<dbReference type="Proteomes" id="UP000184499">
    <property type="component" value="Unassembled WGS sequence"/>
</dbReference>
<gene>
    <name evidence="1" type="ORF">ASPBRDRAFT_662191</name>
</gene>
<evidence type="ECO:0000313" key="1">
    <source>
        <dbReference type="EMBL" id="OJJ66839.1"/>
    </source>
</evidence>
<name>A0A1L9U5A2_ASPBC</name>
<accession>A0A1L9U5A2</accession>